<dbReference type="Proteomes" id="UP000469159">
    <property type="component" value="Unassembled WGS sequence"/>
</dbReference>
<dbReference type="InterPro" id="IPR036761">
    <property type="entry name" value="TTHA0802/YceI-like_sf"/>
</dbReference>
<protein>
    <recommendedName>
        <fullName evidence="2">Lipid/polyisoprenoid-binding YceI-like domain-containing protein</fullName>
    </recommendedName>
</protein>
<keyword evidence="1" id="KW-0732">Signal</keyword>
<dbReference type="AlphaFoldDB" id="A0A6I4UPW2"/>
<feature type="chain" id="PRO_5026030051" description="Lipid/polyisoprenoid-binding YceI-like domain-containing protein" evidence="1">
    <location>
        <begin position="27"/>
        <end position="201"/>
    </location>
</feature>
<dbReference type="InterPro" id="IPR007372">
    <property type="entry name" value="Lipid/polyisoprenoid-bd_YceI"/>
</dbReference>
<feature type="signal peptide" evidence="1">
    <location>
        <begin position="1"/>
        <end position="26"/>
    </location>
</feature>
<evidence type="ECO:0000313" key="4">
    <source>
        <dbReference type="Proteomes" id="UP000469159"/>
    </source>
</evidence>
<reference evidence="3 4" key="1">
    <citation type="submission" date="2019-12" db="EMBL/GenBank/DDBJ databases">
        <title>Genomic-based taxomic classification of the family Erythrobacteraceae.</title>
        <authorList>
            <person name="Xu L."/>
        </authorList>
    </citation>
    <scope>NUCLEOTIDE SEQUENCE [LARGE SCALE GENOMIC DNA]</scope>
    <source>
        <strain evidence="3 4">MCCC 1K02066</strain>
    </source>
</reference>
<gene>
    <name evidence="3" type="ORF">GRI75_05045</name>
</gene>
<dbReference type="Pfam" id="PF04264">
    <property type="entry name" value="YceI"/>
    <property type="match status" value="1"/>
</dbReference>
<dbReference type="RefSeq" id="WP_160745853.1">
    <property type="nucleotide sequence ID" value="NZ_WTYK01000002.1"/>
</dbReference>
<name>A0A6I4UPW2_9SPHN</name>
<dbReference type="OrthoDB" id="1247465at2"/>
<dbReference type="SMART" id="SM00867">
    <property type="entry name" value="YceI"/>
    <property type="match status" value="1"/>
</dbReference>
<organism evidence="3 4">
    <name type="scientific">Croceibacterium soli</name>
    <dbReference type="NCBI Taxonomy" id="1739690"/>
    <lineage>
        <taxon>Bacteria</taxon>
        <taxon>Pseudomonadati</taxon>
        <taxon>Pseudomonadota</taxon>
        <taxon>Alphaproteobacteria</taxon>
        <taxon>Sphingomonadales</taxon>
        <taxon>Erythrobacteraceae</taxon>
        <taxon>Croceibacterium</taxon>
    </lineage>
</organism>
<sequence length="201" mass="20739">MHIHKTKLFAAPAALALLAGTMIALGGGTGEATAATSDAPAWAVQPGGELGFTVMNNGSERLTGKFGTWSGDIRFDPLAPETAAIAITVDLASATLNDGFRDGLLKGDEFFDIASGPTATFTSSSVEALPDGRYVAHGTLSLRGVSQPQDVEFRLTGGDEAKRVEGSATIERQPFNIGFGQYGGSLDPSVAVEFAFDAARG</sequence>
<dbReference type="EMBL" id="WTYK01000002">
    <property type="protein sequence ID" value="MXP41010.1"/>
    <property type="molecule type" value="Genomic_DNA"/>
</dbReference>
<evidence type="ECO:0000256" key="1">
    <source>
        <dbReference type="SAM" id="SignalP"/>
    </source>
</evidence>
<evidence type="ECO:0000313" key="3">
    <source>
        <dbReference type="EMBL" id="MXP41010.1"/>
    </source>
</evidence>
<dbReference type="Gene3D" id="2.40.128.110">
    <property type="entry name" value="Lipid/polyisoprenoid-binding, YceI-like"/>
    <property type="match status" value="1"/>
</dbReference>
<feature type="domain" description="Lipid/polyisoprenoid-binding YceI-like" evidence="2">
    <location>
        <begin position="41"/>
        <end position="199"/>
    </location>
</feature>
<dbReference type="PANTHER" id="PTHR34406:SF1">
    <property type="entry name" value="PROTEIN YCEI"/>
    <property type="match status" value="1"/>
</dbReference>
<evidence type="ECO:0000259" key="2">
    <source>
        <dbReference type="SMART" id="SM00867"/>
    </source>
</evidence>
<comment type="caution">
    <text evidence="3">The sequence shown here is derived from an EMBL/GenBank/DDBJ whole genome shotgun (WGS) entry which is preliminary data.</text>
</comment>
<dbReference type="PANTHER" id="PTHR34406">
    <property type="entry name" value="PROTEIN YCEI"/>
    <property type="match status" value="1"/>
</dbReference>
<accession>A0A6I4UPW2</accession>
<proteinExistence type="predicted"/>
<keyword evidence="4" id="KW-1185">Reference proteome</keyword>
<dbReference type="SUPFAM" id="SSF101874">
    <property type="entry name" value="YceI-like"/>
    <property type="match status" value="1"/>
</dbReference>